<feature type="domain" description="DUF5666" evidence="2">
    <location>
        <begin position="29"/>
        <end position="80"/>
    </location>
</feature>
<name>A0A4S5BYS6_9BURK</name>
<feature type="chain" id="PRO_5020441618" description="DUF5666 domain-containing protein" evidence="1">
    <location>
        <begin position="26"/>
        <end position="91"/>
    </location>
</feature>
<evidence type="ECO:0000313" key="3">
    <source>
        <dbReference type="EMBL" id="THJ35196.1"/>
    </source>
</evidence>
<keyword evidence="1" id="KW-0732">Signal</keyword>
<dbReference type="RefSeq" id="WP_136405393.1">
    <property type="nucleotide sequence ID" value="NZ_JARXRQ010000019.1"/>
</dbReference>
<organism evidence="3 4">
    <name type="scientific">Lampropedia aestuarii</name>
    <dbReference type="NCBI Taxonomy" id="2562762"/>
    <lineage>
        <taxon>Bacteria</taxon>
        <taxon>Pseudomonadati</taxon>
        <taxon>Pseudomonadota</taxon>
        <taxon>Betaproteobacteria</taxon>
        <taxon>Burkholderiales</taxon>
        <taxon>Comamonadaceae</taxon>
        <taxon>Lampropedia</taxon>
    </lineage>
</organism>
<keyword evidence="4" id="KW-1185">Reference proteome</keyword>
<dbReference type="Pfam" id="PF18914">
    <property type="entry name" value="DUF5666"/>
    <property type="match status" value="1"/>
</dbReference>
<sequence length="91" mass="9560">MTTPMHTIRMAALAATVAIAGSAFAETMKGRVDAVDNSAKTVQLNGITFQTTGSTTFNGIAGLNALKQGDRVVIEFNRDGARYIVTSISSH</sequence>
<gene>
    <name evidence="3" type="ORF">E8K88_04145</name>
</gene>
<feature type="signal peptide" evidence="1">
    <location>
        <begin position="1"/>
        <end position="25"/>
    </location>
</feature>
<reference evidence="3 4" key="1">
    <citation type="submission" date="2019-04" db="EMBL/GenBank/DDBJ databases">
        <title>Lampropedia sp YIM MLB12 draf genome.</title>
        <authorList>
            <person name="Wang Y.-X."/>
        </authorList>
    </citation>
    <scope>NUCLEOTIDE SEQUENCE [LARGE SCALE GENOMIC DNA]</scope>
    <source>
        <strain evidence="3 4">YIM MLB12</strain>
    </source>
</reference>
<accession>A0A4S5BYS6</accession>
<comment type="caution">
    <text evidence="3">The sequence shown here is derived from an EMBL/GenBank/DDBJ whole genome shotgun (WGS) entry which is preliminary data.</text>
</comment>
<protein>
    <recommendedName>
        <fullName evidence="2">DUF5666 domain-containing protein</fullName>
    </recommendedName>
</protein>
<dbReference type="AlphaFoldDB" id="A0A4S5BYS6"/>
<evidence type="ECO:0000256" key="1">
    <source>
        <dbReference type="SAM" id="SignalP"/>
    </source>
</evidence>
<dbReference type="Proteomes" id="UP000306236">
    <property type="component" value="Unassembled WGS sequence"/>
</dbReference>
<proteinExistence type="predicted"/>
<dbReference type="EMBL" id="SSWX01000004">
    <property type="protein sequence ID" value="THJ35196.1"/>
    <property type="molecule type" value="Genomic_DNA"/>
</dbReference>
<evidence type="ECO:0000313" key="4">
    <source>
        <dbReference type="Proteomes" id="UP000306236"/>
    </source>
</evidence>
<evidence type="ECO:0000259" key="2">
    <source>
        <dbReference type="Pfam" id="PF18914"/>
    </source>
</evidence>
<dbReference type="OrthoDB" id="8913381at2"/>
<dbReference type="InterPro" id="IPR043724">
    <property type="entry name" value="DUF5666"/>
</dbReference>